<organism evidence="2 3">
    <name type="scientific">Actinocatenispora thailandica</name>
    <dbReference type="NCBI Taxonomy" id="227318"/>
    <lineage>
        <taxon>Bacteria</taxon>
        <taxon>Bacillati</taxon>
        <taxon>Actinomycetota</taxon>
        <taxon>Actinomycetes</taxon>
        <taxon>Micromonosporales</taxon>
        <taxon>Micromonosporaceae</taxon>
        <taxon>Actinocatenispora</taxon>
    </lineage>
</organism>
<name>A0A7R7I0T7_9ACTN</name>
<reference evidence="2 3" key="1">
    <citation type="submission" date="2020-08" db="EMBL/GenBank/DDBJ databases">
        <title>Whole genome shotgun sequence of Actinocatenispora thailandica NBRC 105041.</title>
        <authorList>
            <person name="Komaki H."/>
            <person name="Tamura T."/>
        </authorList>
    </citation>
    <scope>NUCLEOTIDE SEQUENCE [LARGE SCALE GENOMIC DNA]</scope>
    <source>
        <strain evidence="2 3">NBRC 105041</strain>
    </source>
</reference>
<feature type="compositionally biased region" description="Basic and acidic residues" evidence="1">
    <location>
        <begin position="75"/>
        <end position="89"/>
    </location>
</feature>
<gene>
    <name evidence="2" type="ORF">Athai_64490</name>
</gene>
<proteinExistence type="predicted"/>
<keyword evidence="3" id="KW-1185">Reference proteome</keyword>
<evidence type="ECO:0000313" key="2">
    <source>
        <dbReference type="EMBL" id="BCJ38946.1"/>
    </source>
</evidence>
<accession>A0A7R7I0T7</accession>
<feature type="region of interest" description="Disordered" evidence="1">
    <location>
        <begin position="68"/>
        <end position="89"/>
    </location>
</feature>
<dbReference type="KEGG" id="atl:Athai_64490"/>
<sequence>MLTMFLLPEMAAPQPAPRRNGPQAPATTRATLGGGREDTAKRACTPRSAYLGLRASYLGLLASRATAGLPAPHPEPYRRGCTVREHNWS</sequence>
<protein>
    <submittedName>
        <fullName evidence="2">Uncharacterized protein</fullName>
    </submittedName>
</protein>
<dbReference type="Proteomes" id="UP000611640">
    <property type="component" value="Chromosome"/>
</dbReference>
<evidence type="ECO:0000256" key="1">
    <source>
        <dbReference type="SAM" id="MobiDB-lite"/>
    </source>
</evidence>
<dbReference type="AlphaFoldDB" id="A0A7R7I0T7"/>
<evidence type="ECO:0000313" key="3">
    <source>
        <dbReference type="Proteomes" id="UP000611640"/>
    </source>
</evidence>
<dbReference type="EMBL" id="AP023355">
    <property type="protein sequence ID" value="BCJ38946.1"/>
    <property type="molecule type" value="Genomic_DNA"/>
</dbReference>
<feature type="region of interest" description="Disordered" evidence="1">
    <location>
        <begin position="1"/>
        <end position="41"/>
    </location>
</feature>